<dbReference type="InterPro" id="IPR018666">
    <property type="entry name" value="DUF2125"/>
</dbReference>
<feature type="transmembrane region" description="Helical" evidence="1">
    <location>
        <begin position="16"/>
        <end position="38"/>
    </location>
</feature>
<gene>
    <name evidence="2" type="ORF">CPY51_24670</name>
</gene>
<evidence type="ECO:0000313" key="2">
    <source>
        <dbReference type="EMBL" id="PZM09489.1"/>
    </source>
</evidence>
<evidence type="ECO:0000256" key="1">
    <source>
        <dbReference type="SAM" id="Phobius"/>
    </source>
</evidence>
<keyword evidence="1" id="KW-0472">Membrane</keyword>
<evidence type="ECO:0008006" key="4">
    <source>
        <dbReference type="Google" id="ProtNLM"/>
    </source>
</evidence>
<keyword evidence="3" id="KW-1185">Reference proteome</keyword>
<keyword evidence="1" id="KW-1133">Transmembrane helix</keyword>
<dbReference type="AlphaFoldDB" id="A0A2W4C7H3"/>
<proteinExistence type="predicted"/>
<sequence length="339" mass="35496">MAASSQSASFGTGKRMLLVGLGLVVVVAALYTGGWYYAASALKTNVLRALGQRDSAGISGECTDMDFRGFPFSIGMFCSKVMVDDHVNGISASFDNLTSSAQIYQPGHITWQLKSPAEFRTAHGLAVSAEWTDLQSNLVTKGKGIQQGTTTIEGLKAGIVSSFNGQNVNVTAGHTEIHVRQNGDDLEASIGIENSNAVIKDFPQALPTLTTNADITLTGKAGLLDGSDRGTHGLYGTSGILRRVVADIGDGRVMTLTGPFSFDDEGYVSGQFKLEIDQLGPWRDGLKAAIPAAKHTIDLAGKLLKALAVGGDNVSVDLTADHGNITLSGFIPLGSIPPI</sequence>
<dbReference type="OrthoDB" id="7169664at2"/>
<dbReference type="Pfam" id="PF09898">
    <property type="entry name" value="DUF2125"/>
    <property type="match status" value="1"/>
</dbReference>
<dbReference type="RefSeq" id="WP_111162872.1">
    <property type="nucleotide sequence ID" value="NZ_PCDP01000059.1"/>
</dbReference>
<reference evidence="2 3" key="1">
    <citation type="journal article" date="2018" name="Sci. Rep.">
        <title>Rhizobium tumorigenes sp. nov., a novel plant tumorigenic bacterium isolated from cane gall tumors on thornless blackberry.</title>
        <authorList>
            <person name="Kuzmanovi N."/>
            <person name="Smalla K."/>
            <person name="Gronow S."/>
            <person name="PuBawska J."/>
        </authorList>
    </citation>
    <scope>NUCLEOTIDE SEQUENCE [LARGE SCALE GENOMIC DNA]</scope>
    <source>
        <strain evidence="2 3">CCBAU 85046</strain>
    </source>
</reference>
<keyword evidence="1" id="KW-0812">Transmembrane</keyword>
<name>A0A2W4C7H3_9HYPH</name>
<organism evidence="2 3">
    <name type="scientific">Rhizobium tubonense</name>
    <dbReference type="NCBI Taxonomy" id="484088"/>
    <lineage>
        <taxon>Bacteria</taxon>
        <taxon>Pseudomonadati</taxon>
        <taxon>Pseudomonadota</taxon>
        <taxon>Alphaproteobacteria</taxon>
        <taxon>Hyphomicrobiales</taxon>
        <taxon>Rhizobiaceae</taxon>
        <taxon>Rhizobium/Agrobacterium group</taxon>
        <taxon>Rhizobium</taxon>
    </lineage>
</organism>
<dbReference type="Proteomes" id="UP000248925">
    <property type="component" value="Unassembled WGS sequence"/>
</dbReference>
<dbReference type="EMBL" id="PCDP01000059">
    <property type="protein sequence ID" value="PZM09489.1"/>
    <property type="molecule type" value="Genomic_DNA"/>
</dbReference>
<comment type="caution">
    <text evidence="2">The sequence shown here is derived from an EMBL/GenBank/DDBJ whole genome shotgun (WGS) entry which is preliminary data.</text>
</comment>
<evidence type="ECO:0000313" key="3">
    <source>
        <dbReference type="Proteomes" id="UP000248925"/>
    </source>
</evidence>
<protein>
    <recommendedName>
        <fullName evidence="4">DUF2125 domain-containing protein</fullName>
    </recommendedName>
</protein>
<accession>A0A2W4C7H3</accession>